<accession>A0A7D3V823</accession>
<feature type="coiled-coil region" evidence="1">
    <location>
        <begin position="201"/>
        <end position="300"/>
    </location>
</feature>
<evidence type="ECO:0000313" key="4">
    <source>
        <dbReference type="Proteomes" id="UP001162001"/>
    </source>
</evidence>
<keyword evidence="1" id="KW-0175">Coiled coil</keyword>
<organism evidence="3 4">
    <name type="scientific">Fadolivirus FV1/VV64</name>
    <dbReference type="NCBI Taxonomy" id="3070911"/>
    <lineage>
        <taxon>Viruses</taxon>
        <taxon>Varidnaviria</taxon>
        <taxon>Bamfordvirae</taxon>
        <taxon>Nucleocytoviricota</taxon>
        <taxon>Megaviricetes</taxon>
        <taxon>Imitervirales</taxon>
        <taxon>Mimiviridae</taxon>
        <taxon>Klosneuvirinae</taxon>
        <taxon>Fadolivirus</taxon>
        <taxon>Fadolivirus algeromassiliense</taxon>
    </lineage>
</organism>
<evidence type="ECO:0000313" key="3">
    <source>
        <dbReference type="EMBL" id="QKF94876.1"/>
    </source>
</evidence>
<dbReference type="Proteomes" id="UP001162001">
    <property type="component" value="Segment"/>
</dbReference>
<sequence length="310" mass="35815">MPPKKVTKKVAADNVSDSETNINDSPIETTQTVSSVPAQPMYLTSSVKQSDSDRIQLAHAINNFTIKSEQFIQEMKNFDAFKENIFKLDMMIESKKKEHTQTIESLELDYTTKKKNLENQYFELTKKLKSDHEELVKKIGTDHADKIKKCETEFADKHKLLTNTYEDESIQMRRKLEADKAKACADYAKALGMRFVKEDEYKTLTDSVQKALQDYNDLRKNFDKQCNQIKDEEKNKYQSRLDIDTKTMELTHKANNAQLIAQVEQQKKEIQVLTSTIENLKSELKEQRELTKQVAQASAKSQINQTIGKN</sequence>
<feature type="region of interest" description="Disordered" evidence="2">
    <location>
        <begin position="1"/>
        <end position="35"/>
    </location>
</feature>
<protein>
    <submittedName>
        <fullName evidence="3">Uncharacterized protein</fullName>
    </submittedName>
</protein>
<evidence type="ECO:0000256" key="2">
    <source>
        <dbReference type="SAM" id="MobiDB-lite"/>
    </source>
</evidence>
<name>A0A7D3V823_9VIRU</name>
<feature type="compositionally biased region" description="Polar residues" evidence="2">
    <location>
        <begin position="15"/>
        <end position="35"/>
    </location>
</feature>
<reference evidence="3 4" key="1">
    <citation type="submission" date="2020-04" db="EMBL/GenBank/DDBJ databases">
        <title>Advantages and limits of metagenomic assembly and binning of a giant virus.</title>
        <authorList>
            <person name="Schulz F."/>
            <person name="Andreani J."/>
            <person name="Francis R."/>
            <person name="Boudjemaa H."/>
            <person name="Bou Khalil J.Y."/>
            <person name="Lee J."/>
            <person name="La Scola B."/>
            <person name="Woyke T."/>
        </authorList>
    </citation>
    <scope>NUCLEOTIDE SEQUENCE [LARGE SCALE GENOMIC DNA]</scope>
    <source>
        <strain evidence="3 4">FV1/VV64</strain>
    </source>
</reference>
<evidence type="ECO:0000256" key="1">
    <source>
        <dbReference type="SAM" id="Coils"/>
    </source>
</evidence>
<dbReference type="EMBL" id="MT418680">
    <property type="protein sequence ID" value="QKF94876.1"/>
    <property type="molecule type" value="Genomic_DNA"/>
</dbReference>
<proteinExistence type="predicted"/>
<gene>
    <name evidence="3" type="ORF">Fadolivirus_1_1418</name>
</gene>
<keyword evidence="4" id="KW-1185">Reference proteome</keyword>